<dbReference type="PANTHER" id="PTHR10037">
    <property type="entry name" value="VOLTAGE-GATED CATION CHANNEL CALCIUM AND SODIUM"/>
    <property type="match status" value="1"/>
</dbReference>
<dbReference type="GO" id="GO:0005248">
    <property type="term" value="F:voltage-gated sodium channel activity"/>
    <property type="evidence" value="ECO:0007669"/>
    <property type="project" value="TreeGrafter"/>
</dbReference>
<feature type="region of interest" description="Disordered" evidence="5">
    <location>
        <begin position="1"/>
        <end position="121"/>
    </location>
</feature>
<dbReference type="SUPFAM" id="SSF81324">
    <property type="entry name" value="Voltage-gated potassium channels"/>
    <property type="match status" value="1"/>
</dbReference>
<keyword evidence="9" id="KW-1185">Reference proteome</keyword>
<evidence type="ECO:0000313" key="8">
    <source>
        <dbReference type="EMBL" id="GFE53192.1"/>
    </source>
</evidence>
<dbReference type="PANTHER" id="PTHR10037:SF62">
    <property type="entry name" value="SODIUM CHANNEL PROTEIN 60E"/>
    <property type="match status" value="1"/>
</dbReference>
<gene>
    <name evidence="8" type="ORF">BaOVIS_005960</name>
</gene>
<accession>A0A9W5TB28</accession>
<feature type="transmembrane region" description="Helical" evidence="6">
    <location>
        <begin position="232"/>
        <end position="251"/>
    </location>
</feature>
<dbReference type="InterPro" id="IPR005821">
    <property type="entry name" value="Ion_trans_dom"/>
</dbReference>
<dbReference type="InterPro" id="IPR043203">
    <property type="entry name" value="VGCC_Ca_Na"/>
</dbReference>
<evidence type="ECO:0000313" key="9">
    <source>
        <dbReference type="Proteomes" id="UP001057455"/>
    </source>
</evidence>
<dbReference type="OrthoDB" id="431647at2759"/>
<organism evidence="8 9">
    <name type="scientific">Babesia ovis</name>
    <dbReference type="NCBI Taxonomy" id="5869"/>
    <lineage>
        <taxon>Eukaryota</taxon>
        <taxon>Sar</taxon>
        <taxon>Alveolata</taxon>
        <taxon>Apicomplexa</taxon>
        <taxon>Aconoidasida</taxon>
        <taxon>Piroplasmida</taxon>
        <taxon>Babesiidae</taxon>
        <taxon>Babesia</taxon>
    </lineage>
</organism>
<evidence type="ECO:0000256" key="5">
    <source>
        <dbReference type="SAM" id="MobiDB-lite"/>
    </source>
</evidence>
<evidence type="ECO:0000256" key="2">
    <source>
        <dbReference type="ARBA" id="ARBA00022692"/>
    </source>
</evidence>
<keyword evidence="4 6" id="KW-0472">Membrane</keyword>
<evidence type="ECO:0000256" key="6">
    <source>
        <dbReference type="SAM" id="Phobius"/>
    </source>
</evidence>
<keyword evidence="3 6" id="KW-1133">Transmembrane helix</keyword>
<dbReference type="EMBL" id="BLIY01000006">
    <property type="protein sequence ID" value="GFE53192.1"/>
    <property type="molecule type" value="Genomic_DNA"/>
</dbReference>
<feature type="compositionally biased region" description="Low complexity" evidence="5">
    <location>
        <begin position="39"/>
        <end position="52"/>
    </location>
</feature>
<evidence type="ECO:0000256" key="3">
    <source>
        <dbReference type="ARBA" id="ARBA00022989"/>
    </source>
</evidence>
<dbReference type="Proteomes" id="UP001057455">
    <property type="component" value="Unassembled WGS sequence"/>
</dbReference>
<dbReference type="Pfam" id="PF00520">
    <property type="entry name" value="Ion_trans"/>
    <property type="match status" value="1"/>
</dbReference>
<dbReference type="GO" id="GO:0001518">
    <property type="term" value="C:voltage-gated sodium channel complex"/>
    <property type="evidence" value="ECO:0007669"/>
    <property type="project" value="TreeGrafter"/>
</dbReference>
<keyword evidence="2 6" id="KW-0812">Transmembrane</keyword>
<name>A0A9W5TB28_BABOV</name>
<reference evidence="8" key="1">
    <citation type="submission" date="2019-12" db="EMBL/GenBank/DDBJ databases">
        <title>Genome sequence of Babesia ovis.</title>
        <authorList>
            <person name="Yamagishi J."/>
            <person name="Sevinc F."/>
            <person name="Xuan X."/>
        </authorList>
    </citation>
    <scope>NUCLEOTIDE SEQUENCE</scope>
    <source>
        <strain evidence="8">Selcuk</strain>
    </source>
</reference>
<comment type="subcellular location">
    <subcellularLocation>
        <location evidence="1">Membrane</location>
        <topology evidence="1">Multi-pass membrane protein</topology>
    </subcellularLocation>
</comment>
<feature type="transmembrane region" description="Helical" evidence="6">
    <location>
        <begin position="302"/>
        <end position="327"/>
    </location>
</feature>
<feature type="transmembrane region" description="Helical" evidence="6">
    <location>
        <begin position="379"/>
        <end position="401"/>
    </location>
</feature>
<feature type="transmembrane region" description="Helical" evidence="6">
    <location>
        <begin position="192"/>
        <end position="212"/>
    </location>
</feature>
<dbReference type="Gene3D" id="1.10.287.70">
    <property type="match status" value="1"/>
</dbReference>
<feature type="compositionally biased region" description="Polar residues" evidence="5">
    <location>
        <begin position="87"/>
        <end position="96"/>
    </location>
</feature>
<feature type="transmembrane region" description="Helical" evidence="6">
    <location>
        <begin position="167"/>
        <end position="186"/>
    </location>
</feature>
<comment type="caution">
    <text evidence="8">The sequence shown here is derived from an EMBL/GenBank/DDBJ whole genome shotgun (WGS) entry which is preliminary data.</text>
</comment>
<feature type="domain" description="Ion transport" evidence="7">
    <location>
        <begin position="168"/>
        <end position="410"/>
    </location>
</feature>
<evidence type="ECO:0000256" key="1">
    <source>
        <dbReference type="ARBA" id="ARBA00004141"/>
    </source>
</evidence>
<feature type="compositionally biased region" description="Polar residues" evidence="5">
    <location>
        <begin position="107"/>
        <end position="121"/>
    </location>
</feature>
<protein>
    <submittedName>
        <fullName evidence="8">Cation channel family protein</fullName>
    </submittedName>
</protein>
<evidence type="ECO:0000259" key="7">
    <source>
        <dbReference type="Pfam" id="PF00520"/>
    </source>
</evidence>
<sequence length="710" mass="79438">METKSHGPQGPDTKDTTSSYVLPFNPFDGYISRQGGTAQSTPSSGNPSNSTQDAGVRNSKYPPGTKPSSATKTASANGKTTTKDRSTLSIPLNTRLTDAIDKGTGKTMYNQNGSTETDGTPDQNVVTLKYCGSSILDANRYRQDVKMITRGRNVVGFPLRENRYYRIIYLSIIALYGILLGWSTLIDWSSLSTVWIISFLTVRFGFLLVFAFDVVLQASKFTDLKIYRDVEFMFDILLFLAESLSMAYLTTLISRDCIVHPGLPTGQCATALHSLKLWSCLPLLRFYKLCKSNDELHHLSKGIILSVQSLSWTALFVFMVMYASAIYTTWRFTDVDDETMDEHWGTLLRSMYTLFTILTLEGWNEISSDTAKYYPNAKVFFVLFVTFATLTVMNVVTGIILNTFLSSNEKLSGQTWGKGRCNRYMQMCKAFRRVLGKRDVEDHEPYSSHSSVASFKTCHDNVTDDGKDEHKLKHTTANMGNGHFARVRNYVDHKVSADAHSLDIEHGSSRRSSVLCEGKHDSQPHTTEMGTIGCSRFDHGPQLYMDGEKFKAPNGFAVSNVYQQMDNAIKMTIAQENSGETSPTGSSTTNSSVLYQQEGIEDTIIDMTVCDPCEILSDKRVKRVLGLADVPMYQAYEVLKIYYEHGLRRVTVTEFAVACERMNGTATGKDLLSFEVAIARRVGMLEEQLIQLNEKLDLLLQRGYTAQRAS</sequence>
<evidence type="ECO:0000256" key="4">
    <source>
        <dbReference type="ARBA" id="ARBA00023136"/>
    </source>
</evidence>
<proteinExistence type="predicted"/>
<dbReference type="AlphaFoldDB" id="A0A9W5TB28"/>
<feature type="compositionally biased region" description="Polar residues" evidence="5">
    <location>
        <begin position="66"/>
        <end position="80"/>
    </location>
</feature>